<sequence length="374" mass="42982">MAGYIVFIVVGIALIYLGKVTRTKGFENLNIKRIIEKNLVRVGEEFKVVTVIENNKWFPISFLTLKEFVTKNIKYTNSHKSSRNGNDFVYENNYSIGSHERVRRTYKAVANKRGTYIISHMECIIGDMFGFSYNNKEFRDYKEILVYPKEIDINKIKFDCKGIQGDTIVKRWIYEDPIFIKGVRNYSPESRMKDIHWKASSKLGKFMVKEYDHTSDIQFNIILNVQCGKVHWQNINEELIEKCIEVTAAVAKSVLGEGIPVGIGTNAMLVSFNGYCKSDIKPSLNSLEKILQFCARVGYDIQTSLYNYLKQNVQSFSTNSTYILVTPYIDEDSENLLFKLGKAGYSIKIIDVSMNKALKNIRGIEKIVYEGVIQ</sequence>
<keyword evidence="2" id="KW-1185">Reference proteome</keyword>
<evidence type="ECO:0000313" key="1">
    <source>
        <dbReference type="EMBL" id="MFL0249079.1"/>
    </source>
</evidence>
<dbReference type="PANTHER" id="PTHR34351:SF2">
    <property type="entry name" value="DUF58 DOMAIN-CONTAINING PROTEIN"/>
    <property type="match status" value="1"/>
</dbReference>
<dbReference type="PANTHER" id="PTHR34351">
    <property type="entry name" value="SLR1927 PROTEIN-RELATED"/>
    <property type="match status" value="1"/>
</dbReference>
<proteinExistence type="predicted"/>
<organism evidence="1 2">
    <name type="scientific">Clostridium neuense</name>
    <dbReference type="NCBI Taxonomy" id="1728934"/>
    <lineage>
        <taxon>Bacteria</taxon>
        <taxon>Bacillati</taxon>
        <taxon>Bacillota</taxon>
        <taxon>Clostridia</taxon>
        <taxon>Eubacteriales</taxon>
        <taxon>Clostridiaceae</taxon>
        <taxon>Clostridium</taxon>
    </lineage>
</organism>
<comment type="caution">
    <text evidence="1">The sequence shown here is derived from an EMBL/GenBank/DDBJ whole genome shotgun (WGS) entry which is preliminary data.</text>
</comment>
<evidence type="ECO:0000313" key="2">
    <source>
        <dbReference type="Proteomes" id="UP001623592"/>
    </source>
</evidence>
<dbReference type="Proteomes" id="UP001623592">
    <property type="component" value="Unassembled WGS sequence"/>
</dbReference>
<gene>
    <name evidence="1" type="ORF">ACJDT4_01480</name>
</gene>
<protein>
    <submittedName>
        <fullName evidence="1">DUF58 domain-containing protein</fullName>
    </submittedName>
</protein>
<accession>A0ABW8T982</accession>
<dbReference type="EMBL" id="JBJIAA010000001">
    <property type="protein sequence ID" value="MFL0249079.1"/>
    <property type="molecule type" value="Genomic_DNA"/>
</dbReference>
<name>A0ABW8T982_9CLOT</name>
<reference evidence="1 2" key="1">
    <citation type="submission" date="2024-11" db="EMBL/GenBank/DDBJ databases">
        <authorList>
            <person name="Heng Y.C."/>
            <person name="Lim A.C.H."/>
            <person name="Lee J.K.Y."/>
            <person name="Kittelmann S."/>
        </authorList>
    </citation>
    <scope>NUCLEOTIDE SEQUENCE [LARGE SCALE GENOMIC DNA]</scope>
    <source>
        <strain evidence="1 2">WILCCON 0114</strain>
    </source>
</reference>
<dbReference type="RefSeq" id="WP_406785753.1">
    <property type="nucleotide sequence ID" value="NZ_JBJIAA010000001.1"/>
</dbReference>